<keyword evidence="3" id="KW-1185">Reference proteome</keyword>
<gene>
    <name evidence="2" type="ORF">C479_05198</name>
</gene>
<dbReference type="AlphaFoldDB" id="M0BNW5"/>
<dbReference type="InterPro" id="IPR055933">
    <property type="entry name" value="DUF7511"/>
</dbReference>
<evidence type="ECO:0000313" key="2">
    <source>
        <dbReference type="EMBL" id="ELZ12177.1"/>
    </source>
</evidence>
<feature type="domain" description="DUF7511" evidence="1">
    <location>
        <begin position="27"/>
        <end position="73"/>
    </location>
</feature>
<proteinExistence type="predicted"/>
<dbReference type="STRING" id="1227490.C479_05198"/>
<dbReference type="Proteomes" id="UP000011560">
    <property type="component" value="Unassembled WGS sequence"/>
</dbReference>
<name>M0BNW5_9EURY</name>
<sequence>MTNLDPSPSDRHLRGAVRRPQLVRSIALEHRIVRYESSPDRCTIFPPACEPAEQLTTWLSADQSAFVDLESAR</sequence>
<evidence type="ECO:0000259" key="1">
    <source>
        <dbReference type="Pfam" id="PF24351"/>
    </source>
</evidence>
<dbReference type="RefSeq" id="WP_007698877.1">
    <property type="nucleotide sequence ID" value="NZ_AOIQ01000009.1"/>
</dbReference>
<dbReference type="Pfam" id="PF24351">
    <property type="entry name" value="DUF7511"/>
    <property type="match status" value="1"/>
</dbReference>
<evidence type="ECO:0000313" key="3">
    <source>
        <dbReference type="Proteomes" id="UP000011560"/>
    </source>
</evidence>
<protein>
    <recommendedName>
        <fullName evidence="1">DUF7511 domain-containing protein</fullName>
    </recommendedName>
</protein>
<reference evidence="2 3" key="1">
    <citation type="journal article" date="2014" name="PLoS Genet.">
        <title>Phylogenetically driven sequencing of extremely halophilic archaea reveals strategies for static and dynamic osmo-response.</title>
        <authorList>
            <person name="Becker E.A."/>
            <person name="Seitzer P.M."/>
            <person name="Tritt A."/>
            <person name="Larsen D."/>
            <person name="Krusor M."/>
            <person name="Yao A.I."/>
            <person name="Wu D."/>
            <person name="Madern D."/>
            <person name="Eisen J.A."/>
            <person name="Darling A.E."/>
            <person name="Facciotti M.T."/>
        </authorList>
    </citation>
    <scope>NUCLEOTIDE SEQUENCE [LARGE SCALE GENOMIC DNA]</scope>
    <source>
        <strain evidence="2 3">JCM 14624</strain>
    </source>
</reference>
<comment type="caution">
    <text evidence="2">The sequence shown here is derived from an EMBL/GenBank/DDBJ whole genome shotgun (WGS) entry which is preliminary data.</text>
</comment>
<dbReference type="EMBL" id="AOIQ01000009">
    <property type="protein sequence ID" value="ELZ12177.1"/>
    <property type="molecule type" value="Genomic_DNA"/>
</dbReference>
<organism evidence="2 3">
    <name type="scientific">Halovivax asiaticus JCM 14624</name>
    <dbReference type="NCBI Taxonomy" id="1227490"/>
    <lineage>
        <taxon>Archaea</taxon>
        <taxon>Methanobacteriati</taxon>
        <taxon>Methanobacteriota</taxon>
        <taxon>Stenosarchaea group</taxon>
        <taxon>Halobacteria</taxon>
        <taxon>Halobacteriales</taxon>
        <taxon>Natrialbaceae</taxon>
        <taxon>Halovivax</taxon>
    </lineage>
</organism>
<dbReference type="OrthoDB" id="186853at2157"/>
<accession>M0BNW5</accession>